<evidence type="ECO:0000313" key="2">
    <source>
        <dbReference type="Proteomes" id="UP000177610"/>
    </source>
</evidence>
<organism evidence="1 2">
    <name type="scientific">Candidatus Doudnabacteria bacterium RIFCSPHIGHO2_01_FULL_41_86</name>
    <dbReference type="NCBI Taxonomy" id="1817821"/>
    <lineage>
        <taxon>Bacteria</taxon>
        <taxon>Candidatus Doudnaibacteriota</taxon>
    </lineage>
</organism>
<proteinExistence type="predicted"/>
<sequence length="92" mass="10255">MVSRGGTTANAKRKGKEAGLSQLGQQVAFADAAENHCLIELVFQRLPRCREFPFVVEGSVGNKLAVDEERRLVFHEIVPWYSADHHEAAPEH</sequence>
<accession>A0A1F5N8A9</accession>
<reference evidence="1 2" key="1">
    <citation type="journal article" date="2016" name="Nat. Commun.">
        <title>Thousands of microbial genomes shed light on interconnected biogeochemical processes in an aquifer system.</title>
        <authorList>
            <person name="Anantharaman K."/>
            <person name="Brown C.T."/>
            <person name="Hug L.A."/>
            <person name="Sharon I."/>
            <person name="Castelle C.J."/>
            <person name="Probst A.J."/>
            <person name="Thomas B.C."/>
            <person name="Singh A."/>
            <person name="Wilkins M.J."/>
            <person name="Karaoz U."/>
            <person name="Brodie E.L."/>
            <person name="Williams K.H."/>
            <person name="Hubbard S.S."/>
            <person name="Banfield J.F."/>
        </authorList>
    </citation>
    <scope>NUCLEOTIDE SEQUENCE [LARGE SCALE GENOMIC DNA]</scope>
</reference>
<dbReference type="EMBL" id="MFEH01000004">
    <property type="protein sequence ID" value="OGE73896.1"/>
    <property type="molecule type" value="Genomic_DNA"/>
</dbReference>
<gene>
    <name evidence="1" type="ORF">A2717_04675</name>
</gene>
<name>A0A1F5N8A9_9BACT</name>
<protein>
    <submittedName>
        <fullName evidence="1">Uncharacterized protein</fullName>
    </submittedName>
</protein>
<dbReference type="STRING" id="1817821.A2717_04675"/>
<evidence type="ECO:0000313" key="1">
    <source>
        <dbReference type="EMBL" id="OGE73896.1"/>
    </source>
</evidence>
<dbReference type="AlphaFoldDB" id="A0A1F5N8A9"/>
<comment type="caution">
    <text evidence="1">The sequence shown here is derived from an EMBL/GenBank/DDBJ whole genome shotgun (WGS) entry which is preliminary data.</text>
</comment>
<dbReference type="Proteomes" id="UP000177610">
    <property type="component" value="Unassembled WGS sequence"/>
</dbReference>